<accession>A0A1Y3ANC9</accession>
<dbReference type="EMBL" id="MUJZ01068044">
    <property type="protein sequence ID" value="OTF69941.1"/>
    <property type="molecule type" value="Genomic_DNA"/>
</dbReference>
<evidence type="ECO:0000313" key="2">
    <source>
        <dbReference type="Proteomes" id="UP000194236"/>
    </source>
</evidence>
<dbReference type="Proteomes" id="UP000194236">
    <property type="component" value="Unassembled WGS sequence"/>
</dbReference>
<reference evidence="1 2" key="1">
    <citation type="submission" date="2017-03" db="EMBL/GenBank/DDBJ databases">
        <title>Genome Survey of Euroglyphus maynei.</title>
        <authorList>
            <person name="Arlian L.G."/>
            <person name="Morgan M.S."/>
            <person name="Rider S.D."/>
        </authorList>
    </citation>
    <scope>NUCLEOTIDE SEQUENCE [LARGE SCALE GENOMIC DNA]</scope>
    <source>
        <strain evidence="1">Arlian Lab</strain>
        <tissue evidence="1">Whole body</tissue>
    </source>
</reference>
<protein>
    <submittedName>
        <fullName evidence="1">Uncharacterized protein</fullName>
    </submittedName>
</protein>
<evidence type="ECO:0000313" key="1">
    <source>
        <dbReference type="EMBL" id="OTF69941.1"/>
    </source>
</evidence>
<keyword evidence="2" id="KW-1185">Reference proteome</keyword>
<organism evidence="1 2">
    <name type="scientific">Euroglyphus maynei</name>
    <name type="common">Mayne's house dust mite</name>
    <dbReference type="NCBI Taxonomy" id="6958"/>
    <lineage>
        <taxon>Eukaryota</taxon>
        <taxon>Metazoa</taxon>
        <taxon>Ecdysozoa</taxon>
        <taxon>Arthropoda</taxon>
        <taxon>Chelicerata</taxon>
        <taxon>Arachnida</taxon>
        <taxon>Acari</taxon>
        <taxon>Acariformes</taxon>
        <taxon>Sarcoptiformes</taxon>
        <taxon>Astigmata</taxon>
        <taxon>Psoroptidia</taxon>
        <taxon>Analgoidea</taxon>
        <taxon>Pyroglyphidae</taxon>
        <taxon>Pyroglyphinae</taxon>
        <taxon>Euroglyphus</taxon>
    </lineage>
</organism>
<comment type="caution">
    <text evidence="1">The sequence shown here is derived from an EMBL/GenBank/DDBJ whole genome shotgun (WGS) entry which is preliminary data.</text>
</comment>
<dbReference type="AlphaFoldDB" id="A0A1Y3ANC9"/>
<gene>
    <name evidence="1" type="ORF">BLA29_002450</name>
</gene>
<proteinExistence type="predicted"/>
<sequence length="82" mass="9576">MTTITSHAVQFTHFLLYIIGHIASGLNKKIEILELNKTIKIIKIMAWHVMTFYKIIVIGDCHWIQTMIIKLVADVDIQRERI</sequence>
<name>A0A1Y3ANC9_EURMA</name>